<evidence type="ECO:0000256" key="1">
    <source>
        <dbReference type="SAM" id="MobiDB-lite"/>
    </source>
</evidence>
<evidence type="ECO:0000313" key="5">
    <source>
        <dbReference type="Proteomes" id="UP000230605"/>
    </source>
</evidence>
<dbReference type="AlphaFoldDB" id="A0A2G5I8E1"/>
<accession>A0A2G5I8E1</accession>
<reference evidence="4 6" key="2">
    <citation type="submission" date="2023-09" db="EMBL/GenBank/DDBJ databases">
        <title>Complete-Gapless Cercospora beticola genome.</title>
        <authorList>
            <person name="Wyatt N.A."/>
            <person name="Spanner R.E."/>
            <person name="Bolton M.D."/>
        </authorList>
    </citation>
    <scope>NUCLEOTIDE SEQUENCE [LARGE SCALE GENOMIC DNA]</scope>
    <source>
        <strain evidence="4">Cb09-40</strain>
    </source>
</reference>
<dbReference type="Pfam" id="PF20233">
    <property type="entry name" value="DUF6590"/>
    <property type="match status" value="1"/>
</dbReference>
<evidence type="ECO:0000259" key="2">
    <source>
        <dbReference type="Pfam" id="PF20233"/>
    </source>
</evidence>
<dbReference type="InterPro" id="IPR046497">
    <property type="entry name" value="DUF6590"/>
</dbReference>
<dbReference type="EMBL" id="CP134184">
    <property type="protein sequence ID" value="WPA95652.1"/>
    <property type="molecule type" value="Genomic_DNA"/>
</dbReference>
<evidence type="ECO:0000313" key="4">
    <source>
        <dbReference type="EMBL" id="WPA95652.1"/>
    </source>
</evidence>
<proteinExistence type="predicted"/>
<reference evidence="3 5" key="1">
    <citation type="submission" date="2015-10" db="EMBL/GenBank/DDBJ databases">
        <title>The cercosporin biosynthetic gene cluster was horizontally transferred to several fungal lineages and shown to be expanded in Cercospora beticola based on microsynteny with recipient genomes.</title>
        <authorList>
            <person name="De Jonge R."/>
            <person name="Ebert M.K."/>
            <person name="Suttle J.C."/>
            <person name="Jurick Ii W.M."/>
            <person name="Secor G.A."/>
            <person name="Thomma B.P."/>
            <person name="Van De Peer Y."/>
            <person name="Bolton M.D."/>
        </authorList>
    </citation>
    <scope>NUCLEOTIDE SEQUENCE [LARGE SCALE GENOMIC DNA]</scope>
    <source>
        <strain evidence="3 5">09-40</strain>
    </source>
</reference>
<name>A0A2G5I8E1_CERBT</name>
<sequence length="321" mass="36355">MQTIAQRQPPPRLCPSLAPAPSYASVKTRFALSQHPNDIQVYANNVHPKQHKGWFDNGVCVISPYHRGTFRQGDVVSVPFHISNTNPNVDKYQKEIQITAQGPVYSKRRMFIVLFKAREAMFCLPLYSWQQVGIEKKDDGRGLIDDHVCVVNYKDRVEFETSGKVTGPHRPLFFVHRHENSVGLTESTTCQLVGGQWISYNEDIGKVGRITESSYDQMLLAWNERCKACWRDKDPFPVEGEQDYRFVKLNAPPSRIGGQSQAPSRRSQDPYHSQAPSGYSQTPSRPSYASSRNSHAASRGSMAGSNWRRGKTDHWSPGQPY</sequence>
<feature type="domain" description="DUF6590" evidence="2">
    <location>
        <begin position="69"/>
        <end position="218"/>
    </location>
</feature>
<evidence type="ECO:0000313" key="6">
    <source>
        <dbReference type="Proteomes" id="UP001302367"/>
    </source>
</evidence>
<feature type="compositionally biased region" description="Polar residues" evidence="1">
    <location>
        <begin position="257"/>
        <end position="296"/>
    </location>
</feature>
<evidence type="ECO:0000313" key="3">
    <source>
        <dbReference type="EMBL" id="PIB01055.1"/>
    </source>
</evidence>
<dbReference type="OrthoDB" id="3438983at2759"/>
<dbReference type="Proteomes" id="UP000230605">
    <property type="component" value="Chromosome 1"/>
</dbReference>
<organism evidence="3 5">
    <name type="scientific">Cercospora beticola</name>
    <name type="common">Sugarbeet leaf spot fungus</name>
    <dbReference type="NCBI Taxonomy" id="122368"/>
    <lineage>
        <taxon>Eukaryota</taxon>
        <taxon>Fungi</taxon>
        <taxon>Dikarya</taxon>
        <taxon>Ascomycota</taxon>
        <taxon>Pezizomycotina</taxon>
        <taxon>Dothideomycetes</taxon>
        <taxon>Dothideomycetidae</taxon>
        <taxon>Mycosphaerellales</taxon>
        <taxon>Mycosphaerellaceae</taxon>
        <taxon>Cercospora</taxon>
    </lineage>
</organism>
<keyword evidence="6" id="KW-1185">Reference proteome</keyword>
<protein>
    <recommendedName>
        <fullName evidence="2">DUF6590 domain-containing protein</fullName>
    </recommendedName>
</protein>
<gene>
    <name evidence="3" type="ORF">CB0940_00244</name>
    <name evidence="4" type="ORF">RHO25_000255</name>
</gene>
<dbReference type="EMBL" id="LKMD01000100">
    <property type="protein sequence ID" value="PIB01055.1"/>
    <property type="molecule type" value="Genomic_DNA"/>
</dbReference>
<dbReference type="Proteomes" id="UP001302367">
    <property type="component" value="Chromosome 1"/>
</dbReference>
<feature type="region of interest" description="Disordered" evidence="1">
    <location>
        <begin position="249"/>
        <end position="321"/>
    </location>
</feature>